<keyword evidence="2" id="KW-1185">Reference proteome</keyword>
<reference evidence="1" key="1">
    <citation type="submission" date="2022-10" db="EMBL/GenBank/DDBJ databases">
        <title>Two novel species of Flavobacterium.</title>
        <authorList>
            <person name="Liu Q."/>
            <person name="Xin Y.-H."/>
        </authorList>
    </citation>
    <scope>NUCLEOTIDE SEQUENCE</scope>
    <source>
        <strain evidence="1">LS1R49</strain>
    </source>
</reference>
<dbReference type="Proteomes" id="UP001151079">
    <property type="component" value="Unassembled WGS sequence"/>
</dbReference>
<dbReference type="RefSeq" id="WP_264208215.1">
    <property type="nucleotide sequence ID" value="NZ_JAOZEW010000028.1"/>
</dbReference>
<dbReference type="EMBL" id="JAOZEW010000028">
    <property type="protein sequence ID" value="MCV9930136.1"/>
    <property type="molecule type" value="Genomic_DNA"/>
</dbReference>
<comment type="caution">
    <text evidence="1">The sequence shown here is derived from an EMBL/GenBank/DDBJ whole genome shotgun (WGS) entry which is preliminary data.</text>
</comment>
<sequence length="130" mass="14970">MKRLFVVFVYLCLLLLGGGQYLNAGMHQNHNSSSQSLEKKHKIKFTNQDSGNSIIEDADLDIDEEHLNGDDIKDGISNKLFTENYSLLDNWYLTFSCQSILDYCQKNFKIFAPFCGQSNPIYITHRVLRI</sequence>
<evidence type="ECO:0000313" key="2">
    <source>
        <dbReference type="Proteomes" id="UP001151079"/>
    </source>
</evidence>
<name>A0A9X2ZEZ0_9FLAO</name>
<accession>A0A9X2ZEZ0</accession>
<dbReference type="AlphaFoldDB" id="A0A9X2ZEZ0"/>
<organism evidence="1 2">
    <name type="scientific">Flavobacterium shii</name>
    <dbReference type="NCBI Taxonomy" id="2987687"/>
    <lineage>
        <taxon>Bacteria</taxon>
        <taxon>Pseudomonadati</taxon>
        <taxon>Bacteroidota</taxon>
        <taxon>Flavobacteriia</taxon>
        <taxon>Flavobacteriales</taxon>
        <taxon>Flavobacteriaceae</taxon>
        <taxon>Flavobacterium</taxon>
    </lineage>
</organism>
<gene>
    <name evidence="1" type="ORF">OIU83_20930</name>
</gene>
<protein>
    <submittedName>
        <fullName evidence="1">Uncharacterized protein</fullName>
    </submittedName>
</protein>
<proteinExistence type="predicted"/>
<evidence type="ECO:0000313" key="1">
    <source>
        <dbReference type="EMBL" id="MCV9930136.1"/>
    </source>
</evidence>